<evidence type="ECO:0000256" key="12">
    <source>
        <dbReference type="SAM" id="Phobius"/>
    </source>
</evidence>
<comment type="pathway">
    <text evidence="11">Porphyrin-containing compound metabolism.</text>
</comment>
<comment type="subcellular location">
    <subcellularLocation>
        <location evidence="1">Membrane</location>
        <topology evidence="1">Multi-pass membrane protein</topology>
    </subcellularLocation>
</comment>
<dbReference type="GO" id="GO:0046872">
    <property type="term" value="F:metal ion binding"/>
    <property type="evidence" value="ECO:0007669"/>
    <property type="project" value="UniProtKB-KW"/>
</dbReference>
<dbReference type="EMBL" id="CADCTJ010000316">
    <property type="protein sequence ID" value="CAA9231193.1"/>
    <property type="molecule type" value="Genomic_DNA"/>
</dbReference>
<evidence type="ECO:0000313" key="13">
    <source>
        <dbReference type="EMBL" id="CAA9231193.1"/>
    </source>
</evidence>
<feature type="transmembrane region" description="Helical" evidence="12">
    <location>
        <begin position="147"/>
        <end position="167"/>
    </location>
</feature>
<feature type="transmembrane region" description="Helical" evidence="12">
    <location>
        <begin position="263"/>
        <end position="284"/>
    </location>
</feature>
<evidence type="ECO:0000256" key="1">
    <source>
        <dbReference type="ARBA" id="ARBA00004141"/>
    </source>
</evidence>
<keyword evidence="7" id="KW-0408">Iron</keyword>
<keyword evidence="2" id="KW-1003">Cell membrane</keyword>
<dbReference type="PANTHER" id="PTHR35457:SF1">
    <property type="entry name" value="HEME A SYNTHASE"/>
    <property type="match status" value="1"/>
</dbReference>
<keyword evidence="8" id="KW-0350">Heme biosynthesis</keyword>
<keyword evidence="9 12" id="KW-0472">Membrane</keyword>
<dbReference type="InterPro" id="IPR050450">
    <property type="entry name" value="COX15/CtaA_HemeA_synthase"/>
</dbReference>
<name>A0A6J4HT61_9BACT</name>
<evidence type="ECO:0000256" key="11">
    <source>
        <dbReference type="ARBA" id="ARBA00023444"/>
    </source>
</evidence>
<evidence type="ECO:0000256" key="3">
    <source>
        <dbReference type="ARBA" id="ARBA00022692"/>
    </source>
</evidence>
<dbReference type="GO" id="GO:0016491">
    <property type="term" value="F:oxidoreductase activity"/>
    <property type="evidence" value="ECO:0007669"/>
    <property type="project" value="UniProtKB-KW"/>
</dbReference>
<feature type="transmembrane region" description="Helical" evidence="12">
    <location>
        <begin position="173"/>
        <end position="194"/>
    </location>
</feature>
<reference evidence="13" key="1">
    <citation type="submission" date="2020-02" db="EMBL/GenBank/DDBJ databases">
        <authorList>
            <person name="Meier V. D."/>
        </authorList>
    </citation>
    <scope>NUCLEOTIDE SEQUENCE</scope>
    <source>
        <strain evidence="13">AVDCRST_MAG95</strain>
    </source>
</reference>
<keyword evidence="10" id="KW-1015">Disulfide bond</keyword>
<protein>
    <submittedName>
        <fullName evidence="13">Heme A synthase, cytochrome oxidase biogenesis protein Cox15-CtaA</fullName>
    </submittedName>
</protein>
<proteinExistence type="predicted"/>
<evidence type="ECO:0000256" key="10">
    <source>
        <dbReference type="ARBA" id="ARBA00023157"/>
    </source>
</evidence>
<dbReference type="AlphaFoldDB" id="A0A6J4HT61"/>
<accession>A0A6J4HT61</accession>
<evidence type="ECO:0000256" key="5">
    <source>
        <dbReference type="ARBA" id="ARBA00022989"/>
    </source>
</evidence>
<feature type="transmembrane region" description="Helical" evidence="12">
    <location>
        <begin position="323"/>
        <end position="347"/>
    </location>
</feature>
<keyword evidence="6" id="KW-0560">Oxidoreductase</keyword>
<evidence type="ECO:0000256" key="6">
    <source>
        <dbReference type="ARBA" id="ARBA00023002"/>
    </source>
</evidence>
<dbReference type="Pfam" id="PF02628">
    <property type="entry name" value="COX15-CtaA"/>
    <property type="match status" value="2"/>
</dbReference>
<dbReference type="InterPro" id="IPR003780">
    <property type="entry name" value="COX15/CtaA_fam"/>
</dbReference>
<keyword evidence="3 12" id="KW-0812">Transmembrane</keyword>
<feature type="transmembrane region" description="Helical" evidence="12">
    <location>
        <begin position="12"/>
        <end position="32"/>
    </location>
</feature>
<evidence type="ECO:0000256" key="2">
    <source>
        <dbReference type="ARBA" id="ARBA00022475"/>
    </source>
</evidence>
<gene>
    <name evidence="13" type="ORF">AVDCRST_MAG95-992</name>
</gene>
<evidence type="ECO:0000256" key="8">
    <source>
        <dbReference type="ARBA" id="ARBA00023133"/>
    </source>
</evidence>
<keyword evidence="5 12" id="KW-1133">Transmembrane helix</keyword>
<dbReference type="GO" id="GO:0006784">
    <property type="term" value="P:heme A biosynthetic process"/>
    <property type="evidence" value="ECO:0007669"/>
    <property type="project" value="InterPro"/>
</dbReference>
<dbReference type="GO" id="GO:0016020">
    <property type="term" value="C:membrane"/>
    <property type="evidence" value="ECO:0007669"/>
    <property type="project" value="UniProtKB-SubCell"/>
</dbReference>
<evidence type="ECO:0000256" key="7">
    <source>
        <dbReference type="ARBA" id="ARBA00023004"/>
    </source>
</evidence>
<evidence type="ECO:0000256" key="9">
    <source>
        <dbReference type="ARBA" id="ARBA00023136"/>
    </source>
</evidence>
<dbReference type="PANTHER" id="PTHR35457">
    <property type="entry name" value="HEME A SYNTHASE"/>
    <property type="match status" value="1"/>
</dbReference>
<organism evidence="13">
    <name type="scientific">uncultured Adhaeribacter sp</name>
    <dbReference type="NCBI Taxonomy" id="448109"/>
    <lineage>
        <taxon>Bacteria</taxon>
        <taxon>Pseudomonadati</taxon>
        <taxon>Bacteroidota</taxon>
        <taxon>Cytophagia</taxon>
        <taxon>Cytophagales</taxon>
        <taxon>Hymenobacteraceae</taxon>
        <taxon>Adhaeribacter</taxon>
        <taxon>environmental samples</taxon>
    </lineage>
</organism>
<sequence>MNNKSFNSKRFRNIGVITIASVYFLILVGGVVRSTGSGMGCPDWPKCFGSWIPPTEINQLPDNYLEVYKNKRIEKNQKLAGYLSSMGFTQLANDIFSHPSQYLETEFNVSKTWIEYLNRLVGALIGVFIFLTLIFSWSYLKHDRAIFYLAFISFILVGVQGWLGSLVVSTNLLPIMVTIHMALALVLVGILIYAVARSQSSTFHAFKNQPTRGVYFMLYLVIACSFAQILLGTQVRELVDSIAAQLQYTARATWVDKLGASFYIHRSFSTVILILNLYLCRQLYRLKDGRLQQMANGLMALIGVEILAGIILSYFAIPAFLQPVHLLVATLIFGLQFFILITCYYAARNRVLKLAVR</sequence>
<feature type="transmembrane region" description="Helical" evidence="12">
    <location>
        <begin position="296"/>
        <end position="317"/>
    </location>
</feature>
<keyword evidence="4" id="KW-0479">Metal-binding</keyword>
<feature type="transmembrane region" description="Helical" evidence="12">
    <location>
        <begin position="120"/>
        <end position="140"/>
    </location>
</feature>
<feature type="transmembrane region" description="Helical" evidence="12">
    <location>
        <begin position="214"/>
        <end position="231"/>
    </location>
</feature>
<evidence type="ECO:0000256" key="4">
    <source>
        <dbReference type="ARBA" id="ARBA00022723"/>
    </source>
</evidence>